<gene>
    <name evidence="1" type="ORF">PVAP13_7KG274000</name>
</gene>
<name>A0A8T0QFK6_PANVG</name>
<keyword evidence="2" id="KW-1185">Reference proteome</keyword>
<protein>
    <submittedName>
        <fullName evidence="1">Uncharacterized protein</fullName>
    </submittedName>
</protein>
<dbReference type="EMBL" id="CM029049">
    <property type="protein sequence ID" value="KAG2573741.1"/>
    <property type="molecule type" value="Genomic_DNA"/>
</dbReference>
<organism evidence="1 2">
    <name type="scientific">Panicum virgatum</name>
    <name type="common">Blackwell switchgrass</name>
    <dbReference type="NCBI Taxonomy" id="38727"/>
    <lineage>
        <taxon>Eukaryota</taxon>
        <taxon>Viridiplantae</taxon>
        <taxon>Streptophyta</taxon>
        <taxon>Embryophyta</taxon>
        <taxon>Tracheophyta</taxon>
        <taxon>Spermatophyta</taxon>
        <taxon>Magnoliopsida</taxon>
        <taxon>Liliopsida</taxon>
        <taxon>Poales</taxon>
        <taxon>Poaceae</taxon>
        <taxon>PACMAD clade</taxon>
        <taxon>Panicoideae</taxon>
        <taxon>Panicodae</taxon>
        <taxon>Paniceae</taxon>
        <taxon>Panicinae</taxon>
        <taxon>Panicum</taxon>
        <taxon>Panicum sect. Hiantes</taxon>
    </lineage>
</organism>
<evidence type="ECO:0000313" key="2">
    <source>
        <dbReference type="Proteomes" id="UP000823388"/>
    </source>
</evidence>
<proteinExistence type="predicted"/>
<reference evidence="1" key="1">
    <citation type="submission" date="2020-05" db="EMBL/GenBank/DDBJ databases">
        <title>WGS assembly of Panicum virgatum.</title>
        <authorList>
            <person name="Lovell J.T."/>
            <person name="Jenkins J."/>
            <person name="Shu S."/>
            <person name="Juenger T.E."/>
            <person name="Schmutz J."/>
        </authorList>
    </citation>
    <scope>NUCLEOTIDE SEQUENCE</scope>
    <source>
        <strain evidence="1">AP13</strain>
    </source>
</reference>
<sequence>MVLYYRYGYGSPHFLEVAQGFHPRGIPWSEARGGAGVAVKKVKHYLAKMDKAVNYDDYYDDELRYTRFKSPFDRRPLVGRRTRHRKNEGKRTLRLVGSSTADYMRHCEEDDDWEDEE</sequence>
<dbReference type="OrthoDB" id="580641at2759"/>
<evidence type="ECO:0000313" key="1">
    <source>
        <dbReference type="EMBL" id="KAG2573741.1"/>
    </source>
</evidence>
<comment type="caution">
    <text evidence="1">The sequence shown here is derived from an EMBL/GenBank/DDBJ whole genome shotgun (WGS) entry which is preliminary data.</text>
</comment>
<accession>A0A8T0QFK6</accession>
<dbReference type="AlphaFoldDB" id="A0A8T0QFK6"/>
<dbReference type="Proteomes" id="UP000823388">
    <property type="component" value="Chromosome 7K"/>
</dbReference>